<sequence>MTDCTLCGMPTAPGRRTCRDCSLEQRHGVPSDHDRTPWVLGDEWHASMYFDGSRHTCACGVTVETPLNHSTEDLRYVPDKYGAEICSGCINQLEEENDSRLETLPDGGEFEPASELRADGGEVDVYEWVLGNVHKYPAGTDSRWGCRSNLVHQGRKLDGVSKDDIEEAIARAVENEDLISWHGLLARAEIDRLRELIRVEHEEHDITRSILVGKCNKLIAKKKQEQADEAEREIATDGGVDQWLNGTDQDELRLIRANSTRTLTRLTKKSRPSARKTKTSPWLTHSASISPIVHPISKPVKVVNARPRPTRRRLLPPISSFCGLYCISAQPEDLGLYCVHRSDFGLEISLQLDTEQRGDQP</sequence>
<proteinExistence type="predicted"/>
<dbReference type="RefSeq" id="WP_179259606.1">
    <property type="nucleotide sequence ID" value="NZ_CP058601.1"/>
</dbReference>
<name>A0A7D5KQW5_9EURY</name>
<dbReference type="EMBL" id="CP058601">
    <property type="protein sequence ID" value="QLG47864.1"/>
    <property type="molecule type" value="Genomic_DNA"/>
</dbReference>
<keyword evidence="2" id="KW-1185">Reference proteome</keyword>
<protein>
    <submittedName>
        <fullName evidence="1">Uncharacterized protein</fullName>
    </submittedName>
</protein>
<dbReference type="OrthoDB" id="205209at2157"/>
<dbReference type="GeneID" id="56032204"/>
<evidence type="ECO:0000313" key="1">
    <source>
        <dbReference type="EMBL" id="QLG47864.1"/>
    </source>
</evidence>
<dbReference type="AlphaFoldDB" id="A0A7D5KQW5"/>
<evidence type="ECO:0000313" key="2">
    <source>
        <dbReference type="Proteomes" id="UP000509241"/>
    </source>
</evidence>
<reference evidence="1 2" key="1">
    <citation type="submission" date="2020-07" db="EMBL/GenBank/DDBJ databases">
        <authorList>
            <person name="Cui H."/>
        </authorList>
    </citation>
    <scope>NUCLEOTIDE SEQUENCE [LARGE SCALE GENOMIC DNA]</scope>
    <source>
        <strain evidence="1 2">YPL8</strain>
    </source>
</reference>
<dbReference type="Proteomes" id="UP000509241">
    <property type="component" value="Chromosome"/>
</dbReference>
<organism evidence="1 2">
    <name type="scientific">Natrinema halophilum</name>
    <dbReference type="NCBI Taxonomy" id="1699371"/>
    <lineage>
        <taxon>Archaea</taxon>
        <taxon>Methanobacteriati</taxon>
        <taxon>Methanobacteriota</taxon>
        <taxon>Stenosarchaea group</taxon>
        <taxon>Halobacteria</taxon>
        <taxon>Halobacteriales</taxon>
        <taxon>Natrialbaceae</taxon>
        <taxon>Natrinema</taxon>
    </lineage>
</organism>
<accession>A0A7D5KQW5</accession>
<gene>
    <name evidence="1" type="ORF">HYG82_02895</name>
</gene>
<dbReference type="KEGG" id="haly:HYG82_02895"/>